<dbReference type="eggNOG" id="ENOG502SCKJ">
    <property type="taxonomic scope" value="Eukaryota"/>
</dbReference>
<evidence type="ECO:0000313" key="2">
    <source>
        <dbReference type="Proteomes" id="UP000028760"/>
    </source>
</evidence>
<reference evidence="2" key="1">
    <citation type="submission" date="2013-10" db="EMBL/GenBank/DDBJ databases">
        <authorList>
            <person name="Schartl M."/>
            <person name="Warren W."/>
        </authorList>
    </citation>
    <scope>NUCLEOTIDE SEQUENCE [LARGE SCALE GENOMIC DNA]</scope>
    <source>
        <strain evidence="2">female</strain>
    </source>
</reference>
<dbReference type="AlphaFoldDB" id="A0A096M023"/>
<reference evidence="1" key="2">
    <citation type="submission" date="2025-08" db="UniProtKB">
        <authorList>
            <consortium name="Ensembl"/>
        </authorList>
    </citation>
    <scope>IDENTIFICATION</scope>
</reference>
<proteinExistence type="predicted"/>
<accession>A0A096M023</accession>
<protein>
    <submittedName>
        <fullName evidence="1">Uncharacterized protein</fullName>
    </submittedName>
</protein>
<evidence type="ECO:0000313" key="1">
    <source>
        <dbReference type="Ensembl" id="ENSPFOP00000024764.1"/>
    </source>
</evidence>
<keyword evidence="2" id="KW-1185">Reference proteome</keyword>
<dbReference type="Ensembl" id="ENSPFOT00000024860.1">
    <property type="protein sequence ID" value="ENSPFOP00000024764.1"/>
    <property type="gene ID" value="ENSPFOG00000022450.1"/>
</dbReference>
<dbReference type="EMBL" id="AYCK01007933">
    <property type="status" value="NOT_ANNOTATED_CDS"/>
    <property type="molecule type" value="Genomic_DNA"/>
</dbReference>
<sequence length="162" mass="17882">QVDHLKENENEDKIKTVVKELVKKLKEKPSKIALCSNTICVSHGNNGNSKHSVRHYGVSMSTTGGPAGQIMVAASCLKYWEKDVADAVMSYYPKGKKYFNVTIKLPDWVRCQAFELTGSGEVKIPCRSCSNMFGLVTTATQAWPHGNCAEAESLSNLLKEKE</sequence>
<organism evidence="1 2">
    <name type="scientific">Poecilia formosa</name>
    <name type="common">Amazon molly</name>
    <name type="synonym">Limia formosa</name>
    <dbReference type="NCBI Taxonomy" id="48698"/>
    <lineage>
        <taxon>Eukaryota</taxon>
        <taxon>Metazoa</taxon>
        <taxon>Chordata</taxon>
        <taxon>Craniata</taxon>
        <taxon>Vertebrata</taxon>
        <taxon>Euteleostomi</taxon>
        <taxon>Actinopterygii</taxon>
        <taxon>Neopterygii</taxon>
        <taxon>Teleostei</taxon>
        <taxon>Neoteleostei</taxon>
        <taxon>Acanthomorphata</taxon>
        <taxon>Ovalentaria</taxon>
        <taxon>Atherinomorphae</taxon>
        <taxon>Cyprinodontiformes</taxon>
        <taxon>Poeciliidae</taxon>
        <taxon>Poeciliinae</taxon>
        <taxon>Poecilia</taxon>
    </lineage>
</organism>
<reference evidence="1" key="3">
    <citation type="submission" date="2025-09" db="UniProtKB">
        <authorList>
            <consortium name="Ensembl"/>
        </authorList>
    </citation>
    <scope>IDENTIFICATION</scope>
</reference>
<dbReference type="GeneTree" id="ENSGT00940000169020"/>
<dbReference type="Proteomes" id="UP000028760">
    <property type="component" value="Unassembled WGS sequence"/>
</dbReference>
<name>A0A096M023_POEFO</name>